<gene>
    <name evidence="8" type="ORF">DIATSA_LOCUS30</name>
</gene>
<keyword evidence="9" id="KW-1185">Reference proteome</keyword>
<sequence>MAVVTQVPVLGANGTGQRWSNLTDTTPKVSDPISADDDFTGVYETPEMIKAERNLSNLIYDNHSFYNSTFVGNHQFFLEHWANISKHPAQPHDMLSNSYRKATTVKLSFLFPFYGSYIQTITVATGGFIYTGEHTHSWIAATQYIAPLMGNFDTSLNNSSRIMLSDDGSKFTAFWENVALLEVPDKLFTFAATLYKNGDIVFAYKNVPIPVQKIDDKSHPVKIGISDAYLTDKIIFYVRRKTVYEYHRVSFKKYEITNGTVLMMTALPTCVQYTTCDTCLNHNTSFQCTWCENIKKCSSGTDRNKQDWQLRNCDNTLVLNATWCPARNATGPALNVSRITGDAYNKINEWFVEYKQQQTSSASLSFQKLTVIIIYVCPCARVVNTADTESSPHAGGGATSMKREQVGAGAGAGGGGGGGAVGGAVAACACVALVAAVAAWALYAFRNPHTRSGQLFIKYRPSQWNWRRGEARYTAATIHM</sequence>
<dbReference type="InterPro" id="IPR031152">
    <property type="entry name" value="PLXDC"/>
</dbReference>
<evidence type="ECO:0000256" key="7">
    <source>
        <dbReference type="SAM" id="Phobius"/>
    </source>
</evidence>
<evidence type="ECO:0000256" key="4">
    <source>
        <dbReference type="ARBA" id="ARBA00022989"/>
    </source>
</evidence>
<evidence type="ECO:0000313" key="8">
    <source>
        <dbReference type="EMBL" id="CAG9781701.1"/>
    </source>
</evidence>
<protein>
    <recommendedName>
        <fullName evidence="10">PSI domain-containing protein</fullName>
    </recommendedName>
</protein>
<feature type="transmembrane region" description="Helical" evidence="7">
    <location>
        <begin position="424"/>
        <end position="445"/>
    </location>
</feature>
<dbReference type="GO" id="GO:0016020">
    <property type="term" value="C:membrane"/>
    <property type="evidence" value="ECO:0007669"/>
    <property type="project" value="UniProtKB-SubCell"/>
</dbReference>
<evidence type="ECO:0000256" key="6">
    <source>
        <dbReference type="ARBA" id="ARBA00023180"/>
    </source>
</evidence>
<evidence type="ECO:0008006" key="10">
    <source>
        <dbReference type="Google" id="ProtNLM"/>
    </source>
</evidence>
<keyword evidence="5 7" id="KW-0472">Membrane</keyword>
<dbReference type="EMBL" id="OU893332">
    <property type="protein sequence ID" value="CAG9781701.1"/>
    <property type="molecule type" value="Genomic_DNA"/>
</dbReference>
<name>A0A9N9QSK7_9NEOP</name>
<comment type="subcellular location">
    <subcellularLocation>
        <location evidence="1">Membrane</location>
        <topology evidence="1">Single-pass type I membrane protein</topology>
    </subcellularLocation>
</comment>
<evidence type="ECO:0000256" key="2">
    <source>
        <dbReference type="ARBA" id="ARBA00022692"/>
    </source>
</evidence>
<evidence type="ECO:0000313" key="9">
    <source>
        <dbReference type="Proteomes" id="UP001153714"/>
    </source>
</evidence>
<evidence type="ECO:0000256" key="5">
    <source>
        <dbReference type="ARBA" id="ARBA00023136"/>
    </source>
</evidence>
<reference evidence="8" key="1">
    <citation type="submission" date="2021-12" db="EMBL/GenBank/DDBJ databases">
        <authorList>
            <person name="King R."/>
        </authorList>
    </citation>
    <scope>NUCLEOTIDE SEQUENCE</scope>
</reference>
<keyword evidence="3" id="KW-0732">Signal</keyword>
<accession>A0A9N9QSK7</accession>
<dbReference type="Gene3D" id="3.30.1680.10">
    <property type="entry name" value="ligand-binding face of the semaphorins, domain 2"/>
    <property type="match status" value="1"/>
</dbReference>
<organism evidence="8 9">
    <name type="scientific">Diatraea saccharalis</name>
    <name type="common">sugarcane borer</name>
    <dbReference type="NCBI Taxonomy" id="40085"/>
    <lineage>
        <taxon>Eukaryota</taxon>
        <taxon>Metazoa</taxon>
        <taxon>Ecdysozoa</taxon>
        <taxon>Arthropoda</taxon>
        <taxon>Hexapoda</taxon>
        <taxon>Insecta</taxon>
        <taxon>Pterygota</taxon>
        <taxon>Neoptera</taxon>
        <taxon>Endopterygota</taxon>
        <taxon>Lepidoptera</taxon>
        <taxon>Glossata</taxon>
        <taxon>Ditrysia</taxon>
        <taxon>Pyraloidea</taxon>
        <taxon>Crambidae</taxon>
        <taxon>Crambinae</taxon>
        <taxon>Diatraea</taxon>
    </lineage>
</organism>
<keyword evidence="6" id="KW-0325">Glycoprotein</keyword>
<keyword evidence="2 7" id="KW-0812">Transmembrane</keyword>
<dbReference type="InterPro" id="IPR002165">
    <property type="entry name" value="Plexin_repeat"/>
</dbReference>
<dbReference type="AlphaFoldDB" id="A0A9N9QSK7"/>
<evidence type="ECO:0000256" key="3">
    <source>
        <dbReference type="ARBA" id="ARBA00022729"/>
    </source>
</evidence>
<proteinExistence type="predicted"/>
<dbReference type="OrthoDB" id="6285106at2759"/>
<dbReference type="PANTHER" id="PTHR13055">
    <property type="entry name" value="TUMOR ENDOTHELIAL MARKER 7 RELATED"/>
    <property type="match status" value="1"/>
</dbReference>
<evidence type="ECO:0000256" key="1">
    <source>
        <dbReference type="ARBA" id="ARBA00004479"/>
    </source>
</evidence>
<dbReference type="Proteomes" id="UP001153714">
    <property type="component" value="Chromosome 1"/>
</dbReference>
<keyword evidence="4 7" id="KW-1133">Transmembrane helix</keyword>
<dbReference type="Pfam" id="PF01437">
    <property type="entry name" value="PSI"/>
    <property type="match status" value="1"/>
</dbReference>
<dbReference type="PANTHER" id="PTHR13055:SF12">
    <property type="entry name" value="LD40707P"/>
    <property type="match status" value="1"/>
</dbReference>
<reference evidence="8" key="2">
    <citation type="submission" date="2022-10" db="EMBL/GenBank/DDBJ databases">
        <authorList>
            <consortium name="ENA_rothamsted_submissions"/>
            <consortium name="culmorum"/>
            <person name="King R."/>
        </authorList>
    </citation>
    <scope>NUCLEOTIDE SEQUENCE</scope>
</reference>